<evidence type="ECO:0000313" key="1">
    <source>
        <dbReference type="EMBL" id="KAD3641013.1"/>
    </source>
</evidence>
<accession>A0A5N6MLH6</accession>
<organism evidence="1 2">
    <name type="scientific">Mikania micrantha</name>
    <name type="common">bitter vine</name>
    <dbReference type="NCBI Taxonomy" id="192012"/>
    <lineage>
        <taxon>Eukaryota</taxon>
        <taxon>Viridiplantae</taxon>
        <taxon>Streptophyta</taxon>
        <taxon>Embryophyta</taxon>
        <taxon>Tracheophyta</taxon>
        <taxon>Spermatophyta</taxon>
        <taxon>Magnoliopsida</taxon>
        <taxon>eudicotyledons</taxon>
        <taxon>Gunneridae</taxon>
        <taxon>Pentapetalae</taxon>
        <taxon>asterids</taxon>
        <taxon>campanulids</taxon>
        <taxon>Asterales</taxon>
        <taxon>Asteraceae</taxon>
        <taxon>Asteroideae</taxon>
        <taxon>Heliantheae alliance</taxon>
        <taxon>Eupatorieae</taxon>
        <taxon>Mikania</taxon>
    </lineage>
</organism>
<comment type="caution">
    <text evidence="1">The sequence shown here is derived from an EMBL/GenBank/DDBJ whole genome shotgun (WGS) entry which is preliminary data.</text>
</comment>
<dbReference type="OrthoDB" id="762807at2759"/>
<sequence length="494" mass="57220">MRWWRWWRCGDNGGIRDQLRVSDVLKRFLIINSSSSGFSESSTKPEDEDDLWYEVTDSFSSSDTTSGILFLCYENSCLNPKVAFCDFRFESIFDQETTSVCSSSNLDDEITSFSVASSSISSYSFPSRRDLKAISSTRSSTCTTLLEDQEDANDDGVDHYGLTDFRASLRNKRVSPTVTSVDSVSDCDTLLFSSASLPVVKPDEEEKDSFYKLYTERMKWFDLLHQERTYELNAFLTKKEHMGGEKRIIKSLENDFEMVYVAQSCLSWEALHNQYRKLDSIIISYADTICTSSPYGGALCSSSLVNKFQRFQILLERFMEDERSEKGKRYSNFIQKRSSLNSLLQVPYISENMNVYKDGRNKGLTIRATDLLKTIEKCMKTFKSFIELDEKRPWWRAHSRFSWNRSPLEDPRDFNLLRKLTHTLQQVISVKLITVDERFVWEAEMLAEKKKSQNNGRCSEERDDVRHDRLEARVKSAHDVPNFDFPTPLVPTEA</sequence>
<gene>
    <name evidence="1" type="ORF">E3N88_30236</name>
</gene>
<dbReference type="AlphaFoldDB" id="A0A5N6MLH6"/>
<dbReference type="InterPro" id="IPR012870">
    <property type="entry name" value="DUF1666"/>
</dbReference>
<dbReference type="Proteomes" id="UP000326396">
    <property type="component" value="Linkage Group LG5"/>
</dbReference>
<dbReference type="EMBL" id="SZYD01000015">
    <property type="protein sequence ID" value="KAD3641013.1"/>
    <property type="molecule type" value="Genomic_DNA"/>
</dbReference>
<reference evidence="1 2" key="1">
    <citation type="submission" date="2019-05" db="EMBL/GenBank/DDBJ databases">
        <title>Mikania micrantha, genome provides insights into the molecular mechanism of rapid growth.</title>
        <authorList>
            <person name="Liu B."/>
        </authorList>
    </citation>
    <scope>NUCLEOTIDE SEQUENCE [LARGE SCALE GENOMIC DNA]</scope>
    <source>
        <strain evidence="1">NLD-2019</strain>
        <tissue evidence="1">Leaf</tissue>
    </source>
</reference>
<name>A0A5N6MLH6_9ASTR</name>
<evidence type="ECO:0000313" key="2">
    <source>
        <dbReference type="Proteomes" id="UP000326396"/>
    </source>
</evidence>
<dbReference type="PANTHER" id="PTHR46741:SF7">
    <property type="entry name" value="TRANSMEMBRANE PROTEIN"/>
    <property type="match status" value="1"/>
</dbReference>
<proteinExistence type="predicted"/>
<keyword evidence="2" id="KW-1185">Reference proteome</keyword>
<dbReference type="PANTHER" id="PTHR46741">
    <property type="entry name" value="OS09G0413600 PROTEIN"/>
    <property type="match status" value="1"/>
</dbReference>
<dbReference type="Pfam" id="PF07891">
    <property type="entry name" value="DUF1666"/>
    <property type="match status" value="1"/>
</dbReference>
<protein>
    <submittedName>
        <fullName evidence="1">Uncharacterized protein</fullName>
    </submittedName>
</protein>